<dbReference type="Pfam" id="PF03734">
    <property type="entry name" value="YkuD"/>
    <property type="match status" value="1"/>
</dbReference>
<dbReference type="InterPro" id="IPR002477">
    <property type="entry name" value="Peptidoglycan-bd-like"/>
</dbReference>
<evidence type="ECO:0000313" key="10">
    <source>
        <dbReference type="EMBL" id="MDA4844148.1"/>
    </source>
</evidence>
<keyword evidence="3" id="KW-0808">Transferase</keyword>
<feature type="domain" description="L,D-TPase catalytic" evidence="9">
    <location>
        <begin position="328"/>
        <end position="505"/>
    </location>
</feature>
<organism evidence="10 11">
    <name type="scientific">Hoeflea poritis</name>
    <dbReference type="NCBI Taxonomy" id="2993659"/>
    <lineage>
        <taxon>Bacteria</taxon>
        <taxon>Pseudomonadati</taxon>
        <taxon>Pseudomonadota</taxon>
        <taxon>Alphaproteobacteria</taxon>
        <taxon>Hyphomicrobiales</taxon>
        <taxon>Rhizobiaceae</taxon>
        <taxon>Hoeflea</taxon>
    </lineage>
</organism>
<dbReference type="InterPro" id="IPR052905">
    <property type="entry name" value="LD-transpeptidase_YkuD-like"/>
</dbReference>
<dbReference type="RefSeq" id="WP_271087671.1">
    <property type="nucleotide sequence ID" value="NZ_JAPJZH010000001.1"/>
</dbReference>
<keyword evidence="5 7" id="KW-0573">Peptidoglycan synthesis</keyword>
<comment type="caution">
    <text evidence="10">The sequence shown here is derived from an EMBL/GenBank/DDBJ whole genome shotgun (WGS) entry which is preliminary data.</text>
</comment>
<evidence type="ECO:0000256" key="4">
    <source>
        <dbReference type="ARBA" id="ARBA00022960"/>
    </source>
</evidence>
<dbReference type="Gene3D" id="1.10.101.10">
    <property type="entry name" value="PGBD-like superfamily/PGBD"/>
    <property type="match status" value="1"/>
</dbReference>
<name>A0ABT4VJE4_9HYPH</name>
<evidence type="ECO:0000256" key="5">
    <source>
        <dbReference type="ARBA" id="ARBA00022984"/>
    </source>
</evidence>
<feature type="signal peptide" evidence="8">
    <location>
        <begin position="1"/>
        <end position="18"/>
    </location>
</feature>
<dbReference type="SUPFAM" id="SSF47090">
    <property type="entry name" value="PGBD-like"/>
    <property type="match status" value="1"/>
</dbReference>
<gene>
    <name evidence="10" type="ORF">OOZ53_02255</name>
</gene>
<dbReference type="EMBL" id="JAPJZH010000001">
    <property type="protein sequence ID" value="MDA4844148.1"/>
    <property type="molecule type" value="Genomic_DNA"/>
</dbReference>
<evidence type="ECO:0000313" key="11">
    <source>
        <dbReference type="Proteomes" id="UP001148313"/>
    </source>
</evidence>
<reference evidence="10" key="1">
    <citation type="submission" date="2022-11" db="EMBL/GenBank/DDBJ databases">
        <title>Hoeflea poritis sp. nov., isolated from scleractinian coral Porites lutea.</title>
        <authorList>
            <person name="Zhang G."/>
            <person name="Wei Q."/>
            <person name="Cai L."/>
        </authorList>
    </citation>
    <scope>NUCLEOTIDE SEQUENCE</scope>
    <source>
        <strain evidence="10">E7-10</strain>
    </source>
</reference>
<dbReference type="Proteomes" id="UP001148313">
    <property type="component" value="Unassembled WGS sequence"/>
</dbReference>
<comment type="pathway">
    <text evidence="1 7">Cell wall biogenesis; peptidoglycan biosynthesis.</text>
</comment>
<dbReference type="Gene3D" id="2.40.440.10">
    <property type="entry name" value="L,D-transpeptidase catalytic domain-like"/>
    <property type="match status" value="1"/>
</dbReference>
<dbReference type="InterPro" id="IPR036366">
    <property type="entry name" value="PGBDSf"/>
</dbReference>
<keyword evidence="4 7" id="KW-0133">Cell shape</keyword>
<dbReference type="PROSITE" id="PS52029">
    <property type="entry name" value="LD_TPASE"/>
    <property type="match status" value="1"/>
</dbReference>
<feature type="active site" description="Proton donor/acceptor" evidence="7">
    <location>
        <position position="459"/>
    </location>
</feature>
<keyword evidence="8" id="KW-0732">Signal</keyword>
<dbReference type="InterPro" id="IPR036365">
    <property type="entry name" value="PGBD-like_sf"/>
</dbReference>
<dbReference type="SUPFAM" id="SSF141523">
    <property type="entry name" value="L,D-transpeptidase catalytic domain-like"/>
    <property type="match status" value="1"/>
</dbReference>
<evidence type="ECO:0000256" key="2">
    <source>
        <dbReference type="ARBA" id="ARBA00005992"/>
    </source>
</evidence>
<evidence type="ECO:0000256" key="8">
    <source>
        <dbReference type="SAM" id="SignalP"/>
    </source>
</evidence>
<comment type="similarity">
    <text evidence="2">Belongs to the YkuD family.</text>
</comment>
<evidence type="ECO:0000256" key="1">
    <source>
        <dbReference type="ARBA" id="ARBA00004752"/>
    </source>
</evidence>
<evidence type="ECO:0000256" key="6">
    <source>
        <dbReference type="ARBA" id="ARBA00023316"/>
    </source>
</evidence>
<dbReference type="InterPro" id="IPR005490">
    <property type="entry name" value="LD_TPept_cat_dom"/>
</dbReference>
<accession>A0ABT4VJE4</accession>
<feature type="active site" description="Nucleophile" evidence="7">
    <location>
        <position position="478"/>
    </location>
</feature>
<dbReference type="PANTHER" id="PTHR41533:SF2">
    <property type="entry name" value="BLR7131 PROTEIN"/>
    <property type="match status" value="1"/>
</dbReference>
<sequence>MKNTILSAFLGASVAVFAAVSVQAQNSEAQSEDESTTVEQVIRKTGINERSGSPEWYLAMQTRLYVPETGTGADARRLEQIALWYEERDYEPLWIRNGKATNDAKEVVFALLNAHEDGLIPSRYAADRIFPKLQQDAETGLADFEVSLSNAVTQYGQHLRSGRVSPNDVNRELILYPKEISADVLLQRVADAADPMDALRGFAPGTDRYDRMKDHLMHLIVVRATGGWTSVPEGQTLKPGMSDPRVADLRQRLMESKDLEESAHTGDVYDGALVEALERFQFRMGLETDGVVGPATLEQLNTTVDQRIRQVELNLERRRWMQADFGETYIFVNLADQVVKYVQDEKTVHAAVTQVGKPYHRTPVFTDEMEYLEFNPYWNVPYSIATKEYLPKLKANPYALASQNIHVLANGKRIDPGGVAWSRYSRSSFPFRLRQEPGPKNALGRVKFMFPNQFNIYIHDTPSKSNFDRASRYFSHGCIRVEDPMKLAEVILQAQGMSRPEIDAIVNSGKRRVVRLETPLPVHVVYLTAWVNKDGSVHYRRDVYGRDEILSAALGVEPVIR</sequence>
<dbReference type="CDD" id="cd16913">
    <property type="entry name" value="YkuD_like"/>
    <property type="match status" value="1"/>
</dbReference>
<dbReference type="Pfam" id="PF01471">
    <property type="entry name" value="PG_binding_1"/>
    <property type="match status" value="1"/>
</dbReference>
<dbReference type="Pfam" id="PF20142">
    <property type="entry name" value="Scaffold"/>
    <property type="match status" value="1"/>
</dbReference>
<evidence type="ECO:0000256" key="3">
    <source>
        <dbReference type="ARBA" id="ARBA00022679"/>
    </source>
</evidence>
<dbReference type="InterPro" id="IPR045380">
    <property type="entry name" value="LD_TPept_scaffold_dom"/>
</dbReference>
<evidence type="ECO:0000256" key="7">
    <source>
        <dbReference type="PROSITE-ProRule" id="PRU01373"/>
    </source>
</evidence>
<dbReference type="PANTHER" id="PTHR41533">
    <property type="entry name" value="L,D-TRANSPEPTIDASE HI_1667-RELATED"/>
    <property type="match status" value="1"/>
</dbReference>
<keyword evidence="11" id="KW-1185">Reference proteome</keyword>
<keyword evidence="6 7" id="KW-0961">Cell wall biogenesis/degradation</keyword>
<dbReference type="InterPro" id="IPR038063">
    <property type="entry name" value="Transpep_catalytic_dom"/>
</dbReference>
<evidence type="ECO:0000259" key="9">
    <source>
        <dbReference type="PROSITE" id="PS52029"/>
    </source>
</evidence>
<feature type="chain" id="PRO_5045249895" evidence="8">
    <location>
        <begin position="19"/>
        <end position="561"/>
    </location>
</feature>
<protein>
    <submittedName>
        <fullName evidence="10">L,D-transpeptidase family protein</fullName>
    </submittedName>
</protein>
<proteinExistence type="inferred from homology"/>